<reference evidence="1 2" key="1">
    <citation type="submission" date="2018-06" db="EMBL/GenBank/DDBJ databases">
        <authorList>
            <consortium name="Pathogen Informatics"/>
            <person name="Doyle S."/>
        </authorList>
    </citation>
    <scope>NUCLEOTIDE SEQUENCE [LARGE SCALE GENOMIC DNA]</scope>
    <source>
        <strain evidence="1 2">NCTC12221</strain>
    </source>
</reference>
<dbReference type="Proteomes" id="UP000255335">
    <property type="component" value="Unassembled WGS sequence"/>
</dbReference>
<organism evidence="1 2">
    <name type="scientific">Helicobacter cinaedi</name>
    <dbReference type="NCBI Taxonomy" id="213"/>
    <lineage>
        <taxon>Bacteria</taxon>
        <taxon>Pseudomonadati</taxon>
        <taxon>Campylobacterota</taxon>
        <taxon>Epsilonproteobacteria</taxon>
        <taxon>Campylobacterales</taxon>
        <taxon>Helicobacteraceae</taxon>
        <taxon>Helicobacter</taxon>
    </lineage>
</organism>
<evidence type="ECO:0000313" key="2">
    <source>
        <dbReference type="Proteomes" id="UP000255335"/>
    </source>
</evidence>
<protein>
    <recommendedName>
        <fullName evidence="3">Acetyltransferase</fullName>
    </recommendedName>
</protein>
<dbReference type="AlphaFoldDB" id="A0A377JLS9"/>
<name>A0A377JLS9_9HELI</name>
<dbReference type="EMBL" id="UGHZ01000001">
    <property type="protein sequence ID" value="STP08739.1"/>
    <property type="molecule type" value="Genomic_DNA"/>
</dbReference>
<proteinExistence type="predicted"/>
<evidence type="ECO:0008006" key="3">
    <source>
        <dbReference type="Google" id="ProtNLM"/>
    </source>
</evidence>
<gene>
    <name evidence="1" type="ORF">NCTC12221_00152</name>
</gene>
<sequence length="54" mass="6456">MLIEKAKLDCKKAEFENLHLCSDLCGFYEKFGFVFHTMAYDVFGFHNRIYRLES</sequence>
<evidence type="ECO:0000313" key="1">
    <source>
        <dbReference type="EMBL" id="STP08739.1"/>
    </source>
</evidence>
<accession>A0A377JLS9</accession>